<reference evidence="1 2" key="1">
    <citation type="submission" date="2016-03" db="EMBL/GenBank/DDBJ databases">
        <title>Whole genome sequencing of Grifola frondosa 9006-11.</title>
        <authorList>
            <person name="Min B."/>
            <person name="Park H."/>
            <person name="Kim J.-G."/>
            <person name="Cho H."/>
            <person name="Oh Y.-L."/>
            <person name="Kong W.-S."/>
            <person name="Choi I.-G."/>
        </authorList>
    </citation>
    <scope>NUCLEOTIDE SEQUENCE [LARGE SCALE GENOMIC DNA]</scope>
    <source>
        <strain evidence="1 2">9006-11</strain>
    </source>
</reference>
<dbReference type="EMBL" id="LUGG01000003">
    <property type="protein sequence ID" value="OBZ76069.1"/>
    <property type="molecule type" value="Genomic_DNA"/>
</dbReference>
<name>A0A1C7MHZ9_GRIFR</name>
<sequence length="160" mass="17408">MTSPLGHGTPALSAHHIYTWLRIGPEQLDPVSDNVLLGLVGCPHGVHVSVQVLPISSITLYPSSAEQNGVPVVRTQDYKLGCVLSLQGHENYDRSSRSDYRLLGLHDAALRDELMHSISNPSHALPTVFGIHLNVPSDQTLATPRLAFLIIILLSCLVEH</sequence>
<protein>
    <submittedName>
        <fullName evidence="1">Uncharacterized protein</fullName>
    </submittedName>
</protein>
<organism evidence="1 2">
    <name type="scientific">Grifola frondosa</name>
    <name type="common">Maitake</name>
    <name type="synonym">Polyporus frondosus</name>
    <dbReference type="NCBI Taxonomy" id="5627"/>
    <lineage>
        <taxon>Eukaryota</taxon>
        <taxon>Fungi</taxon>
        <taxon>Dikarya</taxon>
        <taxon>Basidiomycota</taxon>
        <taxon>Agaricomycotina</taxon>
        <taxon>Agaricomycetes</taxon>
        <taxon>Polyporales</taxon>
        <taxon>Grifolaceae</taxon>
        <taxon>Grifola</taxon>
    </lineage>
</organism>
<evidence type="ECO:0000313" key="2">
    <source>
        <dbReference type="Proteomes" id="UP000092993"/>
    </source>
</evidence>
<accession>A0A1C7MHZ9</accession>
<gene>
    <name evidence="1" type="ORF">A0H81_03274</name>
</gene>
<dbReference type="Proteomes" id="UP000092993">
    <property type="component" value="Unassembled WGS sequence"/>
</dbReference>
<evidence type="ECO:0000313" key="1">
    <source>
        <dbReference type="EMBL" id="OBZ76069.1"/>
    </source>
</evidence>
<keyword evidence="2" id="KW-1185">Reference proteome</keyword>
<proteinExistence type="predicted"/>
<dbReference type="AlphaFoldDB" id="A0A1C7MHZ9"/>
<comment type="caution">
    <text evidence="1">The sequence shown here is derived from an EMBL/GenBank/DDBJ whole genome shotgun (WGS) entry which is preliminary data.</text>
</comment>